<dbReference type="OrthoDB" id="268051at2759"/>
<name>A0A0N1PFN4_LEPSE</name>
<organism evidence="2 3">
    <name type="scientific">Leptomonas seymouri</name>
    <dbReference type="NCBI Taxonomy" id="5684"/>
    <lineage>
        <taxon>Eukaryota</taxon>
        <taxon>Discoba</taxon>
        <taxon>Euglenozoa</taxon>
        <taxon>Kinetoplastea</taxon>
        <taxon>Metakinetoplastina</taxon>
        <taxon>Trypanosomatida</taxon>
        <taxon>Trypanosomatidae</taxon>
        <taxon>Leishmaniinae</taxon>
        <taxon>Leptomonas</taxon>
    </lineage>
</organism>
<dbReference type="Proteomes" id="UP000038009">
    <property type="component" value="Unassembled WGS sequence"/>
</dbReference>
<dbReference type="EMBL" id="LJSK01000001">
    <property type="protein sequence ID" value="KPI90780.1"/>
    <property type="molecule type" value="Genomic_DNA"/>
</dbReference>
<gene>
    <name evidence="2" type="ORF">ABL78_0013</name>
</gene>
<evidence type="ECO:0000256" key="1">
    <source>
        <dbReference type="SAM" id="MobiDB-lite"/>
    </source>
</evidence>
<feature type="compositionally biased region" description="Acidic residues" evidence="1">
    <location>
        <begin position="116"/>
        <end position="140"/>
    </location>
</feature>
<dbReference type="VEuPathDB" id="TriTrypDB:Lsey_0001_0130"/>
<evidence type="ECO:0000313" key="3">
    <source>
        <dbReference type="Proteomes" id="UP000038009"/>
    </source>
</evidence>
<protein>
    <submittedName>
        <fullName evidence="2">Uncharacterized protein</fullName>
    </submittedName>
</protein>
<feature type="region of interest" description="Disordered" evidence="1">
    <location>
        <begin position="1"/>
        <end position="32"/>
    </location>
</feature>
<dbReference type="AlphaFoldDB" id="A0A0N1PFN4"/>
<feature type="compositionally biased region" description="Acidic residues" evidence="1">
    <location>
        <begin position="99"/>
        <end position="109"/>
    </location>
</feature>
<sequence>MARGNPYARGGDVMKTRSEKRKEKQAKLAKTNRVIRLKRRLGRIAAKKFAGQEDSHMTALMESYILRRKAERAAEKAKEQQSEDSIRGEKNAAGSSDGEAAEEDEEGSDDFSLGSGDDDSAFEMDGSEDDTDAGEEEGEDIAIARRKAAEAKGRHQASRGAFRGGRSNGSWSSKRESTVAPKQRGGRGGASGAQRGRGRGGGRGGQHASKLRGTDARSYQQRPRKVPTRSLY</sequence>
<accession>A0A0N1PFN4</accession>
<evidence type="ECO:0000313" key="2">
    <source>
        <dbReference type="EMBL" id="KPI90780.1"/>
    </source>
</evidence>
<feature type="compositionally biased region" description="Basic residues" evidence="1">
    <location>
        <begin position="222"/>
        <end position="232"/>
    </location>
</feature>
<feature type="region of interest" description="Disordered" evidence="1">
    <location>
        <begin position="70"/>
        <end position="232"/>
    </location>
</feature>
<keyword evidence="3" id="KW-1185">Reference proteome</keyword>
<feature type="compositionally biased region" description="Basic and acidic residues" evidence="1">
    <location>
        <begin position="12"/>
        <end position="26"/>
    </location>
</feature>
<dbReference type="OMA" id="HMTALME"/>
<comment type="caution">
    <text evidence="2">The sequence shown here is derived from an EMBL/GenBank/DDBJ whole genome shotgun (WGS) entry which is preliminary data.</text>
</comment>
<feature type="compositionally biased region" description="Basic and acidic residues" evidence="1">
    <location>
        <begin position="71"/>
        <end position="90"/>
    </location>
</feature>
<reference evidence="2 3" key="1">
    <citation type="journal article" date="2015" name="PLoS Pathog.">
        <title>Leptomonas seymouri: Adaptations to the Dixenous Life Cycle Analyzed by Genome Sequencing, Transcriptome Profiling and Co-infection with Leishmania donovani.</title>
        <authorList>
            <person name="Kraeva N."/>
            <person name="Butenko A."/>
            <person name="Hlavacova J."/>
            <person name="Kostygov A."/>
            <person name="Myskova J."/>
            <person name="Grybchuk D."/>
            <person name="Lestinova T."/>
            <person name="Votypka J."/>
            <person name="Volf P."/>
            <person name="Opperdoes F."/>
            <person name="Flegontov P."/>
            <person name="Lukes J."/>
            <person name="Yurchenko V."/>
        </authorList>
    </citation>
    <scope>NUCLEOTIDE SEQUENCE [LARGE SCALE GENOMIC DNA]</scope>
    <source>
        <strain evidence="2 3">ATCC 30220</strain>
    </source>
</reference>
<proteinExistence type="predicted"/>